<gene>
    <name evidence="6" type="ORF">N7537_004894</name>
</gene>
<evidence type="ECO:0000256" key="1">
    <source>
        <dbReference type="ARBA" id="ARBA00001974"/>
    </source>
</evidence>
<evidence type="ECO:0000313" key="6">
    <source>
        <dbReference type="EMBL" id="KAJ5608275.1"/>
    </source>
</evidence>
<dbReference type="SUPFAM" id="SSF51905">
    <property type="entry name" value="FAD/NAD(P)-binding domain"/>
    <property type="match status" value="2"/>
</dbReference>
<dbReference type="Proteomes" id="UP001213799">
    <property type="component" value="Unassembled WGS sequence"/>
</dbReference>
<reference evidence="6" key="2">
    <citation type="submission" date="2023-01" db="EMBL/GenBank/DDBJ databases">
        <authorList>
            <person name="Petersen C."/>
        </authorList>
    </citation>
    <scope>NUCLEOTIDE SEQUENCE</scope>
    <source>
        <strain evidence="6">IBT 12815</strain>
    </source>
</reference>
<sequence>MEDCNNSLPNDHYYPVIIIGAGISGIASACQLQRKFGCNQFMIFESQDGIGGTWWNHRYPGVATDSPSPLYSYSFAPLPSFAGPRATGKEMYQYLHTVCTQHGILNRIQLSTDVTDLIWDDSEKQWIASIVTAKKRTRVRAKIVISAVGKFGSPDISMLQSILGIDTFRGRIMHTAQWDSSVTLRGKDITVIGAGCSAAQLVPKLLASSEIQPRSVTQIIRSPHWVTPDPYSGELRRFWNLCMPVIVSCRLGAWMARSVLFILYELFYFLFYRPFSNRSQFQKRFQRRLTSYIDRKVPEEYKSMLTPRYTVGCKRVILDPGWYDTLKDPRFSLHVSRLKRFEENCLVLGTGKKETKVFTDVLLLATGYSPTSNFLSSISMTGRDGIDLQKIWNARGGPQAYLGLAMDQFPNLFFISGPNSSVSHGSVMAGIENSVCYIMQLLGPVLEGQVASLEVKKDACCTWTQKVQLASKDSIWVKGGCSNWYIDGRGWNSMIYPYVPIHCCIQRSQF</sequence>
<dbReference type="PANTHER" id="PTHR42877:SF10">
    <property type="entry name" value="L-ORNITHINE N(5)-OXYGENASE"/>
    <property type="match status" value="1"/>
</dbReference>
<evidence type="ECO:0000313" key="7">
    <source>
        <dbReference type="Proteomes" id="UP001213799"/>
    </source>
</evidence>
<dbReference type="PANTHER" id="PTHR42877">
    <property type="entry name" value="L-ORNITHINE N(5)-MONOOXYGENASE-RELATED"/>
    <property type="match status" value="1"/>
</dbReference>
<dbReference type="Pfam" id="PF00743">
    <property type="entry name" value="FMO-like"/>
    <property type="match status" value="1"/>
</dbReference>
<dbReference type="GO" id="GO:0050660">
    <property type="term" value="F:flavin adenine dinucleotide binding"/>
    <property type="evidence" value="ECO:0007669"/>
    <property type="project" value="InterPro"/>
</dbReference>
<accession>A0AAD6ED93</accession>
<keyword evidence="4" id="KW-0274">FAD</keyword>
<comment type="similarity">
    <text evidence="2">Belongs to the FAD-binding monooxygenase family.</text>
</comment>
<dbReference type="InterPro" id="IPR051209">
    <property type="entry name" value="FAD-bind_Monooxygenase_sf"/>
</dbReference>
<name>A0AAD6ED93_9EURO</name>
<keyword evidence="3" id="KW-0285">Flavoprotein</keyword>
<evidence type="ECO:0000256" key="5">
    <source>
        <dbReference type="ARBA" id="ARBA00023002"/>
    </source>
</evidence>
<evidence type="ECO:0000256" key="4">
    <source>
        <dbReference type="ARBA" id="ARBA00022827"/>
    </source>
</evidence>
<comment type="cofactor">
    <cofactor evidence="1">
        <name>FAD</name>
        <dbReference type="ChEBI" id="CHEBI:57692"/>
    </cofactor>
</comment>
<dbReference type="AlphaFoldDB" id="A0AAD6ED93"/>
<reference evidence="6" key="1">
    <citation type="journal article" date="2023" name="IMA Fungus">
        <title>Comparative genomic study of the Penicillium genus elucidates a diverse pangenome and 15 lateral gene transfer events.</title>
        <authorList>
            <person name="Petersen C."/>
            <person name="Sorensen T."/>
            <person name="Nielsen M.R."/>
            <person name="Sondergaard T.E."/>
            <person name="Sorensen J.L."/>
            <person name="Fitzpatrick D.A."/>
            <person name="Frisvad J.C."/>
            <person name="Nielsen K.L."/>
        </authorList>
    </citation>
    <scope>NUCLEOTIDE SEQUENCE</scope>
    <source>
        <strain evidence="6">IBT 12815</strain>
    </source>
</reference>
<dbReference type="Gene3D" id="3.50.50.60">
    <property type="entry name" value="FAD/NAD(P)-binding domain"/>
    <property type="match status" value="2"/>
</dbReference>
<protein>
    <submittedName>
        <fullName evidence="6">Flavin-binding monooxygenase</fullName>
    </submittedName>
</protein>
<keyword evidence="6" id="KW-0503">Monooxygenase</keyword>
<keyword evidence="5" id="KW-0560">Oxidoreductase</keyword>
<evidence type="ECO:0000256" key="3">
    <source>
        <dbReference type="ARBA" id="ARBA00022630"/>
    </source>
</evidence>
<dbReference type="GO" id="GO:0050661">
    <property type="term" value="F:NADP binding"/>
    <property type="evidence" value="ECO:0007669"/>
    <property type="project" value="InterPro"/>
</dbReference>
<comment type="caution">
    <text evidence="6">The sequence shown here is derived from an EMBL/GenBank/DDBJ whole genome shotgun (WGS) entry which is preliminary data.</text>
</comment>
<dbReference type="RefSeq" id="XP_056755699.1">
    <property type="nucleotide sequence ID" value="XM_056895951.1"/>
</dbReference>
<proteinExistence type="inferred from homology"/>
<dbReference type="EMBL" id="JAQJAE010000002">
    <property type="protein sequence ID" value="KAJ5608275.1"/>
    <property type="molecule type" value="Genomic_DNA"/>
</dbReference>
<dbReference type="GeneID" id="81586193"/>
<organism evidence="6 7">
    <name type="scientific">Penicillium hordei</name>
    <dbReference type="NCBI Taxonomy" id="40994"/>
    <lineage>
        <taxon>Eukaryota</taxon>
        <taxon>Fungi</taxon>
        <taxon>Dikarya</taxon>
        <taxon>Ascomycota</taxon>
        <taxon>Pezizomycotina</taxon>
        <taxon>Eurotiomycetes</taxon>
        <taxon>Eurotiomycetidae</taxon>
        <taxon>Eurotiales</taxon>
        <taxon>Aspergillaceae</taxon>
        <taxon>Penicillium</taxon>
    </lineage>
</organism>
<dbReference type="InterPro" id="IPR020946">
    <property type="entry name" value="Flavin_mOase-like"/>
</dbReference>
<keyword evidence="7" id="KW-1185">Reference proteome</keyword>
<dbReference type="InterPro" id="IPR036188">
    <property type="entry name" value="FAD/NAD-bd_sf"/>
</dbReference>
<dbReference type="GO" id="GO:0004499">
    <property type="term" value="F:N,N-dimethylaniline monooxygenase activity"/>
    <property type="evidence" value="ECO:0007669"/>
    <property type="project" value="InterPro"/>
</dbReference>
<evidence type="ECO:0000256" key="2">
    <source>
        <dbReference type="ARBA" id="ARBA00010139"/>
    </source>
</evidence>